<dbReference type="AlphaFoldDB" id="A0A9P4UPM2"/>
<keyword evidence="4" id="KW-1185">Reference proteome</keyword>
<evidence type="ECO:0000313" key="4">
    <source>
        <dbReference type="Proteomes" id="UP000799441"/>
    </source>
</evidence>
<dbReference type="SUPFAM" id="SSF51445">
    <property type="entry name" value="(Trans)glycosidases"/>
    <property type="match status" value="1"/>
</dbReference>
<comment type="caution">
    <text evidence="3">The sequence shown here is derived from an EMBL/GenBank/DDBJ whole genome shotgun (WGS) entry which is preliminary data.</text>
</comment>
<name>A0A9P4UPM2_9PEZI</name>
<dbReference type="PANTHER" id="PTHR36183:SF2">
    <property type="entry name" value="BETA-GLUCURONIDASE C-TERMINAL DOMAIN-CONTAINING PROTEIN"/>
    <property type="match status" value="1"/>
</dbReference>
<dbReference type="Pfam" id="PF16862">
    <property type="entry name" value="Glyco_hydro_79C"/>
    <property type="match status" value="1"/>
</dbReference>
<sequence length="579" mass="62598">MKLSDRNTNLPLALAYLAVLQPGIATAYPPSSPRRHSGSGNDAFQLQFDASPSGASIPHSNSFSSFSFEPAFWVEFFGNASAPNELAFSLLGLLVEHGSRPIVRPGGITMDSMIFDASAGDPVRTTDAEGGVYRTTFGPAFYQSWNNFPASTRFVSTLNFGNDSLDIARDLAVASVKYQSGKVSYFELGNEPTNYPSERWDNSTDAYVAQWLDWTAAIDTAVDIETVGLSLPKNRWWASSATTDVTGLHVRPVDLIPADIDRKGQVAEYSIHSYAFATCDPARAALATIPNILNHTELTRYAVEEIYPSARAALDAGTPWIIGEFNSIACSGAPNVSDTFAQALWTVDVQLIYASLNASSVHLHQGATLVFQSGDQVNSAGDDGTPGFSTYDFVYPIDSPKRGEARALPSFAGLLYLAEAFASNSTRVRVLDVPEGIDGERFSAYALYNAADEVSKLAIINMNPLYQNSTDDFSVRVDLSALVGSTGRDNGWFSGRSWFGSHASDRGRANRARVSLKRMTAQVVDEKDSQQVTWAGQSFKDGSASGKLQVESVGQDGIVTIRGSEAVLIFFDQDEVYGL</sequence>
<dbReference type="GO" id="GO:0016787">
    <property type="term" value="F:hydrolase activity"/>
    <property type="evidence" value="ECO:0007669"/>
    <property type="project" value="UniProtKB-KW"/>
</dbReference>
<dbReference type="PANTHER" id="PTHR36183">
    <property type="entry name" value="BETA-GLUCURONIDASE"/>
    <property type="match status" value="1"/>
</dbReference>
<evidence type="ECO:0000256" key="1">
    <source>
        <dbReference type="SAM" id="SignalP"/>
    </source>
</evidence>
<proteinExistence type="predicted"/>
<keyword evidence="1" id="KW-0732">Signal</keyword>
<evidence type="ECO:0000259" key="2">
    <source>
        <dbReference type="Pfam" id="PF16862"/>
    </source>
</evidence>
<accession>A0A9P4UPM2</accession>
<dbReference type="InterPro" id="IPR052974">
    <property type="entry name" value="GH79_Enzymes"/>
</dbReference>
<dbReference type="InterPro" id="IPR017853">
    <property type="entry name" value="GH"/>
</dbReference>
<feature type="domain" description="Beta-glucuronidase C-terminal" evidence="2">
    <location>
        <begin position="444"/>
        <end position="568"/>
    </location>
</feature>
<organism evidence="3 4">
    <name type="scientific">Polychaeton citri CBS 116435</name>
    <dbReference type="NCBI Taxonomy" id="1314669"/>
    <lineage>
        <taxon>Eukaryota</taxon>
        <taxon>Fungi</taxon>
        <taxon>Dikarya</taxon>
        <taxon>Ascomycota</taxon>
        <taxon>Pezizomycotina</taxon>
        <taxon>Dothideomycetes</taxon>
        <taxon>Dothideomycetidae</taxon>
        <taxon>Capnodiales</taxon>
        <taxon>Capnodiaceae</taxon>
        <taxon>Polychaeton</taxon>
    </lineage>
</organism>
<protein>
    <submittedName>
        <fullName evidence="3">Glycoside hydrolase family 79 protein</fullName>
    </submittedName>
</protein>
<evidence type="ECO:0000313" key="3">
    <source>
        <dbReference type="EMBL" id="KAF2720165.1"/>
    </source>
</evidence>
<dbReference type="EMBL" id="MU003802">
    <property type="protein sequence ID" value="KAF2720165.1"/>
    <property type="molecule type" value="Genomic_DNA"/>
</dbReference>
<dbReference type="OrthoDB" id="2796951at2759"/>
<dbReference type="Gene3D" id="3.20.20.80">
    <property type="entry name" value="Glycosidases"/>
    <property type="match status" value="1"/>
</dbReference>
<keyword evidence="3" id="KW-0378">Hydrolase</keyword>
<reference evidence="3" key="1">
    <citation type="journal article" date="2020" name="Stud. Mycol.">
        <title>101 Dothideomycetes genomes: a test case for predicting lifestyles and emergence of pathogens.</title>
        <authorList>
            <person name="Haridas S."/>
            <person name="Albert R."/>
            <person name="Binder M."/>
            <person name="Bloem J."/>
            <person name="Labutti K."/>
            <person name="Salamov A."/>
            <person name="Andreopoulos B."/>
            <person name="Baker S."/>
            <person name="Barry K."/>
            <person name="Bills G."/>
            <person name="Bluhm B."/>
            <person name="Cannon C."/>
            <person name="Castanera R."/>
            <person name="Culley D."/>
            <person name="Daum C."/>
            <person name="Ezra D."/>
            <person name="Gonzalez J."/>
            <person name="Henrissat B."/>
            <person name="Kuo A."/>
            <person name="Liang C."/>
            <person name="Lipzen A."/>
            <person name="Lutzoni F."/>
            <person name="Magnuson J."/>
            <person name="Mondo S."/>
            <person name="Nolan M."/>
            <person name="Ohm R."/>
            <person name="Pangilinan J."/>
            <person name="Park H.-J."/>
            <person name="Ramirez L."/>
            <person name="Alfaro M."/>
            <person name="Sun H."/>
            <person name="Tritt A."/>
            <person name="Yoshinaga Y."/>
            <person name="Zwiers L.-H."/>
            <person name="Turgeon B."/>
            <person name="Goodwin S."/>
            <person name="Spatafora J."/>
            <person name="Crous P."/>
            <person name="Grigoriev I."/>
        </authorList>
    </citation>
    <scope>NUCLEOTIDE SEQUENCE</scope>
    <source>
        <strain evidence="3">CBS 116435</strain>
    </source>
</reference>
<dbReference type="Proteomes" id="UP000799441">
    <property type="component" value="Unassembled WGS sequence"/>
</dbReference>
<gene>
    <name evidence="3" type="ORF">K431DRAFT_295380</name>
</gene>
<dbReference type="InterPro" id="IPR031728">
    <property type="entry name" value="GlcAase_C"/>
</dbReference>
<feature type="signal peptide" evidence="1">
    <location>
        <begin position="1"/>
        <end position="27"/>
    </location>
</feature>
<feature type="chain" id="PRO_5040214662" evidence="1">
    <location>
        <begin position="28"/>
        <end position="579"/>
    </location>
</feature>